<name>A0A0D5NSQ7_9BACL</name>
<feature type="domain" description="Polymerase nucleotidyl transferase" evidence="1">
    <location>
        <begin position="8"/>
        <end position="58"/>
    </location>
</feature>
<dbReference type="Gene3D" id="3.30.460.10">
    <property type="entry name" value="Beta Polymerase, domain 2"/>
    <property type="match status" value="1"/>
</dbReference>
<dbReference type="OrthoDB" id="5176171at2"/>
<dbReference type="HOGENOM" id="CLU_069366_1_0_9"/>
<keyword evidence="3" id="KW-1185">Reference proteome</keyword>
<protein>
    <submittedName>
        <fullName evidence="2">DNA polymerase subunit beta</fullName>
    </submittedName>
</protein>
<dbReference type="AlphaFoldDB" id="A0A0D5NSQ7"/>
<evidence type="ECO:0000313" key="3">
    <source>
        <dbReference type="Proteomes" id="UP000032633"/>
    </source>
</evidence>
<dbReference type="InterPro" id="IPR043519">
    <property type="entry name" value="NT_sf"/>
</dbReference>
<gene>
    <name evidence="2" type="ORF">VN24_22570</name>
</gene>
<dbReference type="SUPFAM" id="SSF81301">
    <property type="entry name" value="Nucleotidyltransferase"/>
    <property type="match status" value="1"/>
</dbReference>
<proteinExistence type="predicted"/>
<dbReference type="InterPro" id="IPR002934">
    <property type="entry name" value="Polymerase_NTP_transf_dom"/>
</dbReference>
<sequence length="283" mass="31476">MDVQYIISIIIDSLKQVNGVHALVLGGSRARGTENPNSDIDIGIYYSANSGLDIAQLRRVASILDDDNRDNLITEIGGWGPWINGGGWLKVYQKPVDFLYRDLNKVSKVIKQCLIGDITIDYQPGHPHGFINSMYLAEIALCKVLWDPSGLVGEMKSRTNPYSHVLQKSIIQKFLWEANFSLEIGKKGIYKKDLSYIAGCCFRSISCMNQVLFALNETYWMNEKGAAAIADSVSMVPSKYSNRINNILTLVTEDQGGLEKALAMLSNLIHETDNLVKNKGLLN</sequence>
<dbReference type="PATRIC" id="fig|1126833.4.peg.4963"/>
<reference evidence="2 3" key="1">
    <citation type="journal article" date="2015" name="J. Biotechnol.">
        <title>Complete genome sequence of Paenibacillus beijingensis 7188(T) (=DSM 24997(T)), a novel rhizobacterium from jujube garden soil.</title>
        <authorList>
            <person name="Kwak Y."/>
            <person name="Shin J.H."/>
        </authorList>
    </citation>
    <scope>NUCLEOTIDE SEQUENCE [LARGE SCALE GENOMIC DNA]</scope>
    <source>
        <strain evidence="2 3">DSM 24997</strain>
    </source>
</reference>
<accession>A0A0D5NSQ7</accession>
<dbReference type="EMBL" id="CP011058">
    <property type="protein sequence ID" value="AJY77948.1"/>
    <property type="molecule type" value="Genomic_DNA"/>
</dbReference>
<dbReference type="STRING" id="1126833.VN24_22570"/>
<organism evidence="2 3">
    <name type="scientific">Paenibacillus beijingensis</name>
    <dbReference type="NCBI Taxonomy" id="1126833"/>
    <lineage>
        <taxon>Bacteria</taxon>
        <taxon>Bacillati</taxon>
        <taxon>Bacillota</taxon>
        <taxon>Bacilli</taxon>
        <taxon>Bacillales</taxon>
        <taxon>Paenibacillaceae</taxon>
        <taxon>Paenibacillus</taxon>
    </lineage>
</organism>
<dbReference type="CDD" id="cd05403">
    <property type="entry name" value="NT_KNTase_like"/>
    <property type="match status" value="1"/>
</dbReference>
<reference evidence="3" key="2">
    <citation type="submission" date="2015-03" db="EMBL/GenBank/DDBJ databases">
        <title>Genome sequence of Paenibacillus beijingensis strain DSM 24997T.</title>
        <authorList>
            <person name="Kwak Y."/>
            <person name="Shin J.-H."/>
        </authorList>
    </citation>
    <scope>NUCLEOTIDE SEQUENCE [LARGE SCALE GENOMIC DNA]</scope>
    <source>
        <strain evidence="3">DSM 24997</strain>
    </source>
</reference>
<evidence type="ECO:0000259" key="1">
    <source>
        <dbReference type="Pfam" id="PF01909"/>
    </source>
</evidence>
<dbReference type="KEGG" id="pbj:VN24_22570"/>
<dbReference type="GO" id="GO:0016779">
    <property type="term" value="F:nucleotidyltransferase activity"/>
    <property type="evidence" value="ECO:0007669"/>
    <property type="project" value="InterPro"/>
</dbReference>
<dbReference type="RefSeq" id="WP_045673595.1">
    <property type="nucleotide sequence ID" value="NZ_CP011058.1"/>
</dbReference>
<dbReference type="Pfam" id="PF01909">
    <property type="entry name" value="NTP_transf_2"/>
    <property type="match status" value="1"/>
</dbReference>
<evidence type="ECO:0000313" key="2">
    <source>
        <dbReference type="EMBL" id="AJY77948.1"/>
    </source>
</evidence>
<dbReference type="Proteomes" id="UP000032633">
    <property type="component" value="Chromosome"/>
</dbReference>